<keyword evidence="11 12" id="KW-0742">SOS response</keyword>
<evidence type="ECO:0000256" key="6">
    <source>
        <dbReference type="ARBA" id="ARBA00022813"/>
    </source>
</evidence>
<gene>
    <name evidence="16" type="primary">lexA_2</name>
    <name evidence="12" type="synonym">lexA</name>
    <name evidence="16" type="ORF">Pla8534_53420</name>
</gene>
<organism evidence="16 17">
    <name type="scientific">Lignipirellula cremea</name>
    <dbReference type="NCBI Taxonomy" id="2528010"/>
    <lineage>
        <taxon>Bacteria</taxon>
        <taxon>Pseudomonadati</taxon>
        <taxon>Planctomycetota</taxon>
        <taxon>Planctomycetia</taxon>
        <taxon>Pirellulales</taxon>
        <taxon>Pirellulaceae</taxon>
        <taxon>Lignipirellula</taxon>
    </lineage>
</organism>
<evidence type="ECO:0000256" key="2">
    <source>
        <dbReference type="ARBA" id="ARBA00022491"/>
    </source>
</evidence>
<feature type="domain" description="LexA repressor DNA-binding" evidence="15">
    <location>
        <begin position="5"/>
        <end position="67"/>
    </location>
</feature>
<dbReference type="PANTHER" id="PTHR33516">
    <property type="entry name" value="LEXA REPRESSOR"/>
    <property type="match status" value="1"/>
</dbReference>
<keyword evidence="17" id="KW-1185">Reference proteome</keyword>
<dbReference type="InterPro" id="IPR015927">
    <property type="entry name" value="Peptidase_S24_S26A/B/C"/>
</dbReference>
<dbReference type="AlphaFoldDB" id="A0A518E079"/>
<dbReference type="InterPro" id="IPR036388">
    <property type="entry name" value="WH-like_DNA-bd_sf"/>
</dbReference>
<comment type="catalytic activity">
    <reaction evidence="12">
        <text>Hydrolysis of Ala-|-Gly bond in repressor LexA.</text>
        <dbReference type="EC" id="3.4.21.88"/>
    </reaction>
</comment>
<dbReference type="GO" id="GO:0003677">
    <property type="term" value="F:DNA binding"/>
    <property type="evidence" value="ECO:0007669"/>
    <property type="project" value="UniProtKB-UniRule"/>
</dbReference>
<dbReference type="KEGG" id="lcre:Pla8534_53420"/>
<keyword evidence="7 12" id="KW-0805">Transcription regulation</keyword>
<protein>
    <recommendedName>
        <fullName evidence="12">LexA repressor</fullName>
        <ecNumber evidence="12">3.4.21.88</ecNumber>
    </recommendedName>
</protein>
<dbReference type="GO" id="GO:0045892">
    <property type="term" value="P:negative regulation of DNA-templated transcription"/>
    <property type="evidence" value="ECO:0007669"/>
    <property type="project" value="UniProtKB-UniRule"/>
</dbReference>
<evidence type="ECO:0000256" key="4">
    <source>
        <dbReference type="ARBA" id="ARBA00022763"/>
    </source>
</evidence>
<dbReference type="InterPro" id="IPR036286">
    <property type="entry name" value="LexA/Signal_pep-like_sf"/>
</dbReference>
<dbReference type="Gene3D" id="2.10.109.10">
    <property type="entry name" value="Umud Fragment, subunit A"/>
    <property type="match status" value="1"/>
</dbReference>
<dbReference type="InterPro" id="IPR006200">
    <property type="entry name" value="LexA"/>
</dbReference>
<feature type="active site" description="For autocatalytic cleavage activity" evidence="12">
    <location>
        <position position="122"/>
    </location>
</feature>
<evidence type="ECO:0000313" key="16">
    <source>
        <dbReference type="EMBL" id="QDU97494.1"/>
    </source>
</evidence>
<dbReference type="InterPro" id="IPR006197">
    <property type="entry name" value="Peptidase_S24_LexA"/>
</dbReference>
<dbReference type="OrthoDB" id="9802364at2"/>
<evidence type="ECO:0000256" key="7">
    <source>
        <dbReference type="ARBA" id="ARBA00023015"/>
    </source>
</evidence>
<feature type="active site" description="For autocatalytic cleavage activity" evidence="12">
    <location>
        <position position="160"/>
    </location>
</feature>
<dbReference type="Pfam" id="PF00717">
    <property type="entry name" value="Peptidase_S24"/>
    <property type="match status" value="1"/>
</dbReference>
<dbReference type="GO" id="GO:0006260">
    <property type="term" value="P:DNA replication"/>
    <property type="evidence" value="ECO:0007669"/>
    <property type="project" value="UniProtKB-UniRule"/>
</dbReference>
<dbReference type="GO" id="GO:0006281">
    <property type="term" value="P:DNA repair"/>
    <property type="evidence" value="ECO:0007669"/>
    <property type="project" value="UniProtKB-UniRule"/>
</dbReference>
<evidence type="ECO:0000256" key="8">
    <source>
        <dbReference type="ARBA" id="ARBA00023125"/>
    </source>
</evidence>
<keyword evidence="5 12" id="KW-0378">Hydrolase</keyword>
<feature type="site" description="Cleavage; by autolysis" evidence="12">
    <location>
        <begin position="88"/>
        <end position="89"/>
    </location>
</feature>
<keyword evidence="3 12" id="KW-0235">DNA replication</keyword>
<keyword evidence="6 12" id="KW-0068">Autocatalytic cleavage</keyword>
<dbReference type="Gene3D" id="1.10.10.10">
    <property type="entry name" value="Winged helix-like DNA-binding domain superfamily/Winged helix DNA-binding domain"/>
    <property type="match status" value="1"/>
</dbReference>
<dbReference type="Proteomes" id="UP000317648">
    <property type="component" value="Chromosome"/>
</dbReference>
<dbReference type="NCBIfam" id="TIGR00498">
    <property type="entry name" value="lexA"/>
    <property type="match status" value="1"/>
</dbReference>
<evidence type="ECO:0000256" key="5">
    <source>
        <dbReference type="ARBA" id="ARBA00022801"/>
    </source>
</evidence>
<dbReference type="FunFam" id="1.10.10.10:FF:000009">
    <property type="entry name" value="LexA repressor"/>
    <property type="match status" value="1"/>
</dbReference>
<comment type="similarity">
    <text evidence="1 12 13">Belongs to the peptidase S24 family.</text>
</comment>
<evidence type="ECO:0000259" key="15">
    <source>
        <dbReference type="Pfam" id="PF01726"/>
    </source>
</evidence>
<dbReference type="InterPro" id="IPR050077">
    <property type="entry name" value="LexA_repressor"/>
</dbReference>
<dbReference type="HAMAP" id="MF_00015">
    <property type="entry name" value="LexA"/>
    <property type="match status" value="1"/>
</dbReference>
<keyword evidence="10 12" id="KW-0234">DNA repair</keyword>
<dbReference type="RefSeq" id="WP_145056263.1">
    <property type="nucleotide sequence ID" value="NZ_CP036433.1"/>
</dbReference>
<evidence type="ECO:0000313" key="17">
    <source>
        <dbReference type="Proteomes" id="UP000317648"/>
    </source>
</evidence>
<dbReference type="SUPFAM" id="SSF51306">
    <property type="entry name" value="LexA/Signal peptidase"/>
    <property type="match status" value="1"/>
</dbReference>
<dbReference type="GO" id="GO:0009432">
    <property type="term" value="P:SOS response"/>
    <property type="evidence" value="ECO:0007669"/>
    <property type="project" value="UniProtKB-UniRule"/>
</dbReference>
<dbReference type="PANTHER" id="PTHR33516:SF2">
    <property type="entry name" value="LEXA REPRESSOR-RELATED"/>
    <property type="match status" value="1"/>
</dbReference>
<keyword evidence="8 12" id="KW-0238">DNA-binding</keyword>
<dbReference type="EMBL" id="CP036433">
    <property type="protein sequence ID" value="QDU97494.1"/>
    <property type="molecule type" value="Genomic_DNA"/>
</dbReference>
<dbReference type="InterPro" id="IPR039418">
    <property type="entry name" value="LexA-like"/>
</dbReference>
<dbReference type="GO" id="GO:0006508">
    <property type="term" value="P:proteolysis"/>
    <property type="evidence" value="ECO:0007669"/>
    <property type="project" value="InterPro"/>
</dbReference>
<sequence>MSLDQLTRKQLAVYNFVRDLIVNRGYGPTVREIGTQFDISSPNGVVCHLKALEKKGLIRRDPRKSRAIELTEDPYDDSGLPLRGMVAAGVMREAIEDDQRINFADMFKEERNHFVLKVSGDSMIEAHIDDGDYVVVRKQNTANKGQMVVAQTSDGEATLKYWFPEATRIRLQPANSEMEPIYVKDASVLGVVVGVVRNYG</sequence>
<keyword evidence="9 12" id="KW-0804">Transcription</keyword>
<dbReference type="CDD" id="cd06529">
    <property type="entry name" value="S24_LexA-like"/>
    <property type="match status" value="1"/>
</dbReference>
<evidence type="ECO:0000256" key="12">
    <source>
        <dbReference type="HAMAP-Rule" id="MF_00015"/>
    </source>
</evidence>
<evidence type="ECO:0000256" key="13">
    <source>
        <dbReference type="RuleBase" id="RU003991"/>
    </source>
</evidence>
<proteinExistence type="inferred from homology"/>
<comment type="subunit">
    <text evidence="12">Homodimer.</text>
</comment>
<dbReference type="InterPro" id="IPR036390">
    <property type="entry name" value="WH_DNA-bd_sf"/>
</dbReference>
<name>A0A518E079_9BACT</name>
<keyword evidence="2 12" id="KW-0678">Repressor</keyword>
<dbReference type="EC" id="3.4.21.88" evidence="12"/>
<feature type="DNA-binding region" description="H-T-H motif" evidence="12">
    <location>
        <begin position="30"/>
        <end position="50"/>
    </location>
</feature>
<evidence type="ECO:0000256" key="1">
    <source>
        <dbReference type="ARBA" id="ARBA00007484"/>
    </source>
</evidence>
<dbReference type="InterPro" id="IPR006199">
    <property type="entry name" value="LexA_DNA-bd_dom"/>
</dbReference>
<dbReference type="GO" id="GO:0004252">
    <property type="term" value="F:serine-type endopeptidase activity"/>
    <property type="evidence" value="ECO:0007669"/>
    <property type="project" value="UniProtKB-UniRule"/>
</dbReference>
<dbReference type="Pfam" id="PF01726">
    <property type="entry name" value="LexA_DNA_bind"/>
    <property type="match status" value="1"/>
</dbReference>
<dbReference type="PRINTS" id="PR00726">
    <property type="entry name" value="LEXASERPTASE"/>
</dbReference>
<dbReference type="SUPFAM" id="SSF46785">
    <property type="entry name" value="Winged helix' DNA-binding domain"/>
    <property type="match status" value="1"/>
</dbReference>
<feature type="domain" description="Peptidase S24/S26A/S26B/S26C" evidence="14">
    <location>
        <begin position="82"/>
        <end position="193"/>
    </location>
</feature>
<keyword evidence="4 12" id="KW-0227">DNA damage</keyword>
<reference evidence="16 17" key="1">
    <citation type="submission" date="2019-02" db="EMBL/GenBank/DDBJ databases">
        <title>Deep-cultivation of Planctomycetes and their phenomic and genomic characterization uncovers novel biology.</title>
        <authorList>
            <person name="Wiegand S."/>
            <person name="Jogler M."/>
            <person name="Boedeker C."/>
            <person name="Pinto D."/>
            <person name="Vollmers J."/>
            <person name="Rivas-Marin E."/>
            <person name="Kohn T."/>
            <person name="Peeters S.H."/>
            <person name="Heuer A."/>
            <person name="Rast P."/>
            <person name="Oberbeckmann S."/>
            <person name="Bunk B."/>
            <person name="Jeske O."/>
            <person name="Meyerdierks A."/>
            <person name="Storesund J.E."/>
            <person name="Kallscheuer N."/>
            <person name="Luecker S."/>
            <person name="Lage O.M."/>
            <person name="Pohl T."/>
            <person name="Merkel B.J."/>
            <person name="Hornburger P."/>
            <person name="Mueller R.-W."/>
            <person name="Bruemmer F."/>
            <person name="Labrenz M."/>
            <person name="Spormann A.M."/>
            <person name="Op den Camp H."/>
            <person name="Overmann J."/>
            <person name="Amann R."/>
            <person name="Jetten M.S.M."/>
            <person name="Mascher T."/>
            <person name="Medema M.H."/>
            <person name="Devos D.P."/>
            <person name="Kaster A.-K."/>
            <person name="Ovreas L."/>
            <person name="Rohde M."/>
            <person name="Galperin M.Y."/>
            <person name="Jogler C."/>
        </authorList>
    </citation>
    <scope>NUCLEOTIDE SEQUENCE [LARGE SCALE GENOMIC DNA]</scope>
    <source>
        <strain evidence="16 17">Pla85_3_4</strain>
    </source>
</reference>
<comment type="function">
    <text evidence="12">Represses a number of genes involved in the response to DNA damage (SOS response), including recA and lexA. In the presence of single-stranded DNA, RecA interacts with LexA causing an autocatalytic cleavage which disrupts the DNA-binding part of LexA, leading to derepression of the SOS regulon and eventually DNA repair.</text>
</comment>
<evidence type="ECO:0000259" key="14">
    <source>
        <dbReference type="Pfam" id="PF00717"/>
    </source>
</evidence>
<evidence type="ECO:0000256" key="3">
    <source>
        <dbReference type="ARBA" id="ARBA00022705"/>
    </source>
</evidence>
<evidence type="ECO:0000256" key="10">
    <source>
        <dbReference type="ARBA" id="ARBA00023204"/>
    </source>
</evidence>
<evidence type="ECO:0000256" key="11">
    <source>
        <dbReference type="ARBA" id="ARBA00023236"/>
    </source>
</evidence>
<accession>A0A518E079</accession>
<evidence type="ECO:0000256" key="9">
    <source>
        <dbReference type="ARBA" id="ARBA00023163"/>
    </source>
</evidence>